<reference evidence="1 2" key="1">
    <citation type="journal article" date="2024" name="Nat. Commun.">
        <title>Phylogenomics reveals the evolutionary origins of lichenization in chlorophyte algae.</title>
        <authorList>
            <person name="Puginier C."/>
            <person name="Libourel C."/>
            <person name="Otte J."/>
            <person name="Skaloud P."/>
            <person name="Haon M."/>
            <person name="Grisel S."/>
            <person name="Petersen M."/>
            <person name="Berrin J.G."/>
            <person name="Delaux P.M."/>
            <person name="Dal Grande F."/>
            <person name="Keller J."/>
        </authorList>
    </citation>
    <scope>NUCLEOTIDE SEQUENCE [LARGE SCALE GENOMIC DNA]</scope>
    <source>
        <strain evidence="1 2">SAG 2036</strain>
    </source>
</reference>
<evidence type="ECO:0000313" key="2">
    <source>
        <dbReference type="Proteomes" id="UP001465755"/>
    </source>
</evidence>
<comment type="caution">
    <text evidence="1">The sequence shown here is derived from an EMBL/GenBank/DDBJ whole genome shotgun (WGS) entry which is preliminary data.</text>
</comment>
<protein>
    <submittedName>
        <fullName evidence="1">Uncharacterized protein</fullName>
    </submittedName>
</protein>
<dbReference type="EMBL" id="JALJOQ010000233">
    <property type="protein sequence ID" value="KAK9788144.1"/>
    <property type="molecule type" value="Genomic_DNA"/>
</dbReference>
<evidence type="ECO:0000313" key="1">
    <source>
        <dbReference type="EMBL" id="KAK9788144.1"/>
    </source>
</evidence>
<keyword evidence="2" id="KW-1185">Reference proteome</keyword>
<dbReference type="Proteomes" id="UP001465755">
    <property type="component" value="Unassembled WGS sequence"/>
</dbReference>
<proteinExistence type="predicted"/>
<sequence length="193" mass="21029">MVAVGINAWSRVAQRHRPASAAWSQITQRRSPVRSFLRQAQAAAANNSVYRVSYKDASRDLTQAQIEKAPESLLGKLMVQANTEAGATDAAKSLEVPCEESEHCSAGCFDGDVDIFQVCMDCYTGGVHPSRKADTYSATELKPALVEVFKLPAEMWPPGFAVGMEACQLAERRRLVRTAAARQLLSTCVEVSH</sequence>
<accession>A0AAW1NL23</accession>
<gene>
    <name evidence="1" type="ORF">WJX73_000746</name>
</gene>
<dbReference type="AlphaFoldDB" id="A0AAW1NL23"/>
<name>A0AAW1NL23_9CHLO</name>
<organism evidence="1 2">
    <name type="scientific">Symbiochloris irregularis</name>
    <dbReference type="NCBI Taxonomy" id="706552"/>
    <lineage>
        <taxon>Eukaryota</taxon>
        <taxon>Viridiplantae</taxon>
        <taxon>Chlorophyta</taxon>
        <taxon>core chlorophytes</taxon>
        <taxon>Trebouxiophyceae</taxon>
        <taxon>Trebouxiales</taxon>
        <taxon>Trebouxiaceae</taxon>
        <taxon>Symbiochloris</taxon>
    </lineage>
</organism>